<dbReference type="PANTHER" id="PTHR44520:SF1">
    <property type="entry name" value="TWO-COMPONENT SYSTEM REGULATORY PROTEIN"/>
    <property type="match status" value="1"/>
</dbReference>
<accession>B9XFA6</accession>
<evidence type="ECO:0000313" key="4">
    <source>
        <dbReference type="Proteomes" id="UP000003688"/>
    </source>
</evidence>
<organism evidence="3 4">
    <name type="scientific">Pedosphaera parvula (strain Ellin514)</name>
    <dbReference type="NCBI Taxonomy" id="320771"/>
    <lineage>
        <taxon>Bacteria</taxon>
        <taxon>Pseudomonadati</taxon>
        <taxon>Verrucomicrobiota</taxon>
        <taxon>Pedosphaerae</taxon>
        <taxon>Pedosphaerales</taxon>
        <taxon>Pedosphaeraceae</taxon>
        <taxon>Pedosphaera</taxon>
    </lineage>
</organism>
<dbReference type="Proteomes" id="UP000003688">
    <property type="component" value="Unassembled WGS sequence"/>
</dbReference>
<dbReference type="Gene3D" id="3.40.50.2300">
    <property type="match status" value="1"/>
</dbReference>
<dbReference type="OrthoDB" id="192140at2"/>
<dbReference type="AlphaFoldDB" id="B9XFA6"/>
<reference evidence="3 4" key="1">
    <citation type="journal article" date="2011" name="J. Bacteriol.">
        <title>Genome sequence of 'Pedosphaera parvula' Ellin514, an aerobic Verrucomicrobial isolate from pasture soil.</title>
        <authorList>
            <person name="Kant R."/>
            <person name="van Passel M.W."/>
            <person name="Sangwan P."/>
            <person name="Palva A."/>
            <person name="Lucas S."/>
            <person name="Copeland A."/>
            <person name="Lapidus A."/>
            <person name="Glavina Del Rio T."/>
            <person name="Dalin E."/>
            <person name="Tice H."/>
            <person name="Bruce D."/>
            <person name="Goodwin L."/>
            <person name="Pitluck S."/>
            <person name="Chertkov O."/>
            <person name="Larimer F.W."/>
            <person name="Land M.L."/>
            <person name="Hauser L."/>
            <person name="Brettin T.S."/>
            <person name="Detter J.C."/>
            <person name="Han S."/>
            <person name="de Vos W.M."/>
            <person name="Janssen P.H."/>
            <person name="Smidt H."/>
        </authorList>
    </citation>
    <scope>NUCLEOTIDE SEQUENCE [LARGE SCALE GENOMIC DNA]</scope>
    <source>
        <strain evidence="3 4">Ellin514</strain>
    </source>
</reference>
<dbReference type="InterPro" id="IPR052893">
    <property type="entry name" value="TCS_response_regulator"/>
</dbReference>
<dbReference type="InterPro" id="IPR011006">
    <property type="entry name" value="CheY-like_superfamily"/>
</dbReference>
<feature type="modified residue" description="4-aspartylphosphate" evidence="1">
    <location>
        <position position="63"/>
    </location>
</feature>
<dbReference type="EMBL" id="ABOX02000009">
    <property type="protein sequence ID" value="EEF61604.1"/>
    <property type="molecule type" value="Genomic_DNA"/>
</dbReference>
<keyword evidence="1" id="KW-0597">Phosphoprotein</keyword>
<comment type="caution">
    <text evidence="3">The sequence shown here is derived from an EMBL/GenBank/DDBJ whole genome shotgun (WGS) entry which is preliminary data.</text>
</comment>
<dbReference type="RefSeq" id="WP_007414496.1">
    <property type="nucleotide sequence ID" value="NZ_ABOX02000009.1"/>
</dbReference>
<protein>
    <submittedName>
        <fullName evidence="3">Response regulator receiver protein</fullName>
    </submittedName>
</protein>
<keyword evidence="4" id="KW-1185">Reference proteome</keyword>
<evidence type="ECO:0000256" key="1">
    <source>
        <dbReference type="PROSITE-ProRule" id="PRU00169"/>
    </source>
</evidence>
<proteinExistence type="predicted"/>
<dbReference type="SMART" id="SM00448">
    <property type="entry name" value="REC"/>
    <property type="match status" value="1"/>
</dbReference>
<feature type="domain" description="Response regulatory" evidence="2">
    <location>
        <begin position="2"/>
        <end position="130"/>
    </location>
</feature>
<evidence type="ECO:0000313" key="3">
    <source>
        <dbReference type="EMBL" id="EEF61604.1"/>
    </source>
</evidence>
<name>B9XFA6_PEDPL</name>
<dbReference type="Pfam" id="PF00072">
    <property type="entry name" value="Response_reg"/>
    <property type="match status" value="1"/>
</dbReference>
<gene>
    <name evidence="3" type="ORF">Cflav_PD4283</name>
</gene>
<evidence type="ECO:0000259" key="2">
    <source>
        <dbReference type="PROSITE" id="PS50110"/>
    </source>
</evidence>
<dbReference type="GO" id="GO:0000160">
    <property type="term" value="P:phosphorelay signal transduction system"/>
    <property type="evidence" value="ECO:0007669"/>
    <property type="project" value="InterPro"/>
</dbReference>
<dbReference type="InterPro" id="IPR001789">
    <property type="entry name" value="Sig_transdc_resp-reg_receiver"/>
</dbReference>
<dbReference type="PANTHER" id="PTHR44520">
    <property type="entry name" value="RESPONSE REGULATOR RCP1-RELATED"/>
    <property type="match status" value="1"/>
</dbReference>
<dbReference type="STRING" id="320771.Cflav_PD4283"/>
<dbReference type="SUPFAM" id="SSF52172">
    <property type="entry name" value="CheY-like"/>
    <property type="match status" value="1"/>
</dbReference>
<dbReference type="PROSITE" id="PS50110">
    <property type="entry name" value="RESPONSE_REGULATORY"/>
    <property type="match status" value="1"/>
</dbReference>
<sequence>MKMLVVEDNSNDALLLRLALKRKTLGPPVAVVDGAAEAIDYLLGHNGYGERRRFPLPELILLDWKLPGMQGWEFLEWLRAQPRYRALPVTVMSGSEDAIEMQKAYEYGANFWVGKPQSMKELAAVVQKIHAFWADTTSLPPVIAHNYPSFPAAR</sequence>